<name>A0A166APJ3_9EURY</name>
<dbReference type="SUPFAM" id="SSF55021">
    <property type="entry name" value="ACT-like"/>
    <property type="match status" value="1"/>
</dbReference>
<keyword evidence="11" id="KW-1185">Reference proteome</keyword>
<evidence type="ECO:0000256" key="2">
    <source>
        <dbReference type="ARBA" id="ARBA00013147"/>
    </source>
</evidence>
<evidence type="ECO:0000256" key="4">
    <source>
        <dbReference type="ARBA" id="ARBA00023141"/>
    </source>
</evidence>
<dbReference type="GO" id="GO:0005737">
    <property type="term" value="C:cytoplasm"/>
    <property type="evidence" value="ECO:0007669"/>
    <property type="project" value="TreeGrafter"/>
</dbReference>
<dbReference type="PROSITE" id="PS51171">
    <property type="entry name" value="PREPHENATE_DEHYDR_3"/>
    <property type="match status" value="1"/>
</dbReference>
<dbReference type="Proteomes" id="UP000077066">
    <property type="component" value="Unassembled WGS sequence"/>
</dbReference>
<evidence type="ECO:0000256" key="1">
    <source>
        <dbReference type="ARBA" id="ARBA00004741"/>
    </source>
</evidence>
<dbReference type="PANTHER" id="PTHR21022:SF19">
    <property type="entry name" value="PREPHENATE DEHYDRATASE-RELATED"/>
    <property type="match status" value="1"/>
</dbReference>
<proteinExistence type="predicted"/>
<dbReference type="PATRIC" id="fig|55758.3.peg.1341"/>
<keyword evidence="5" id="KW-0584">Phenylalanine biosynthesis</keyword>
<dbReference type="Gene3D" id="3.40.190.10">
    <property type="entry name" value="Periplasmic binding protein-like II"/>
    <property type="match status" value="2"/>
</dbReference>
<organism evidence="10 11">
    <name type="scientific">Methanobrevibacter filiformis</name>
    <dbReference type="NCBI Taxonomy" id="55758"/>
    <lineage>
        <taxon>Archaea</taxon>
        <taxon>Methanobacteriati</taxon>
        <taxon>Methanobacteriota</taxon>
        <taxon>Methanomada group</taxon>
        <taxon>Methanobacteria</taxon>
        <taxon>Methanobacteriales</taxon>
        <taxon>Methanobacteriaceae</taxon>
        <taxon>Methanobrevibacter</taxon>
    </lineage>
</organism>
<dbReference type="PANTHER" id="PTHR21022">
    <property type="entry name" value="PREPHENATE DEHYDRATASE P PROTEIN"/>
    <property type="match status" value="1"/>
</dbReference>
<gene>
    <name evidence="10" type="primary">pheA</name>
    <name evidence="10" type="ORF">MBFIL_11700</name>
</gene>
<dbReference type="FunFam" id="3.30.70.260:FF:000012">
    <property type="entry name" value="Prephenate dehydratase"/>
    <property type="match status" value="1"/>
</dbReference>
<feature type="domain" description="ACT" evidence="9">
    <location>
        <begin position="190"/>
        <end position="267"/>
    </location>
</feature>
<dbReference type="GO" id="GO:0004664">
    <property type="term" value="F:prephenate dehydratase activity"/>
    <property type="evidence" value="ECO:0007669"/>
    <property type="project" value="UniProtKB-EC"/>
</dbReference>
<dbReference type="PROSITE" id="PS00857">
    <property type="entry name" value="PREPHENATE_DEHYDR_1"/>
    <property type="match status" value="1"/>
</dbReference>
<dbReference type="GO" id="GO:0009094">
    <property type="term" value="P:L-phenylalanine biosynthetic process"/>
    <property type="evidence" value="ECO:0007669"/>
    <property type="project" value="UniProtKB-KW"/>
</dbReference>
<dbReference type="RefSeq" id="WP_066972533.1">
    <property type="nucleotide sequence ID" value="NZ_LWMT01000231.1"/>
</dbReference>
<evidence type="ECO:0000259" key="9">
    <source>
        <dbReference type="PROSITE" id="PS51671"/>
    </source>
</evidence>
<dbReference type="SUPFAM" id="SSF53850">
    <property type="entry name" value="Periplasmic binding protein-like II"/>
    <property type="match status" value="1"/>
</dbReference>
<evidence type="ECO:0000313" key="11">
    <source>
        <dbReference type="Proteomes" id="UP000077066"/>
    </source>
</evidence>
<dbReference type="OrthoDB" id="8755at2157"/>
<keyword evidence="4" id="KW-0057">Aromatic amino acid biosynthesis</keyword>
<dbReference type="PROSITE" id="PS00858">
    <property type="entry name" value="PREPHENATE_DEHYDR_2"/>
    <property type="match status" value="1"/>
</dbReference>
<accession>A0A166APJ3</accession>
<dbReference type="CDD" id="cd04905">
    <property type="entry name" value="ACT_CM-PDT"/>
    <property type="match status" value="1"/>
</dbReference>
<dbReference type="AlphaFoldDB" id="A0A166APJ3"/>
<dbReference type="PROSITE" id="PS51671">
    <property type="entry name" value="ACT"/>
    <property type="match status" value="1"/>
</dbReference>
<dbReference type="CDD" id="cd13633">
    <property type="entry name" value="PBP2_Sa-PDT_like"/>
    <property type="match status" value="1"/>
</dbReference>
<dbReference type="InterPro" id="IPR018528">
    <property type="entry name" value="Preph_deHydtase_CS"/>
</dbReference>
<dbReference type="Gene3D" id="3.30.70.260">
    <property type="match status" value="1"/>
</dbReference>
<evidence type="ECO:0000256" key="6">
    <source>
        <dbReference type="ARBA" id="ARBA00023239"/>
    </source>
</evidence>
<evidence type="ECO:0000256" key="7">
    <source>
        <dbReference type="ARBA" id="ARBA00047848"/>
    </source>
</evidence>
<evidence type="ECO:0000259" key="8">
    <source>
        <dbReference type="PROSITE" id="PS51171"/>
    </source>
</evidence>
<feature type="domain" description="Prephenate dehydratase" evidence="8">
    <location>
        <begin position="6"/>
        <end position="177"/>
    </location>
</feature>
<evidence type="ECO:0000313" key="10">
    <source>
        <dbReference type="EMBL" id="KZX12303.1"/>
    </source>
</evidence>
<comment type="pathway">
    <text evidence="1">Amino-acid biosynthesis; L-phenylalanine biosynthesis; phenylpyruvate from prephenate: step 1/1.</text>
</comment>
<protein>
    <recommendedName>
        <fullName evidence="2">prephenate dehydratase</fullName>
        <ecNumber evidence="2">4.2.1.51</ecNumber>
    </recommendedName>
</protein>
<reference evidence="10 11" key="1">
    <citation type="submission" date="2016-04" db="EMBL/GenBank/DDBJ databases">
        <title>Genome sequence of Methanobrevibacter filiformis DSM 11501.</title>
        <authorList>
            <person name="Poehlein A."/>
            <person name="Seedorf H."/>
            <person name="Daniel R."/>
        </authorList>
    </citation>
    <scope>NUCLEOTIDE SEQUENCE [LARGE SCALE GENOMIC DNA]</scope>
    <source>
        <strain evidence="10 11">DSM 11501</strain>
    </source>
</reference>
<dbReference type="InterPro" id="IPR002912">
    <property type="entry name" value="ACT_dom"/>
</dbReference>
<evidence type="ECO:0000256" key="3">
    <source>
        <dbReference type="ARBA" id="ARBA00022605"/>
    </source>
</evidence>
<dbReference type="Pfam" id="PF00800">
    <property type="entry name" value="PDT"/>
    <property type="match status" value="1"/>
</dbReference>
<keyword evidence="6 10" id="KW-0456">Lyase</keyword>
<dbReference type="InterPro" id="IPR001086">
    <property type="entry name" value="Preph_deHydtase"/>
</dbReference>
<dbReference type="EMBL" id="LWMT01000231">
    <property type="protein sequence ID" value="KZX12303.1"/>
    <property type="molecule type" value="Genomic_DNA"/>
</dbReference>
<dbReference type="Pfam" id="PF01842">
    <property type="entry name" value="ACT"/>
    <property type="match status" value="1"/>
</dbReference>
<dbReference type="STRING" id="55758.MBFIL_11700"/>
<sequence length="271" mass="29724">MCIKPKIAFLGPKGTFTHEVASTLGDDLRAFCSVDVVMDSINNGCDFGVVPIENSTEGQVGTTLDALVQKNNVKIYGERVIPINQNLLSSKGTKKENIVDVYSHAQALAQCQAYVTKNNMNPHFTLSTAAAAKSVKKINNSGAIGTLKAAELYDLEIVDTNIQDLKNNETRFVILSREDHPITGNDKTSILFSLSDDKPGDLNGVLSIFAANEINLTKIESRPSKKGLGKYIFFVDFEGHRSDEMIKYILNIIKTKTSFIKILGSYPNTMI</sequence>
<keyword evidence="3" id="KW-0028">Amino-acid biosynthesis</keyword>
<dbReference type="InterPro" id="IPR045865">
    <property type="entry name" value="ACT-like_dom_sf"/>
</dbReference>
<evidence type="ECO:0000256" key="5">
    <source>
        <dbReference type="ARBA" id="ARBA00023222"/>
    </source>
</evidence>
<dbReference type="EC" id="4.2.1.51" evidence="2"/>
<dbReference type="NCBIfam" id="NF008865">
    <property type="entry name" value="PRK11898.1"/>
    <property type="match status" value="1"/>
</dbReference>
<comment type="caution">
    <text evidence="10">The sequence shown here is derived from an EMBL/GenBank/DDBJ whole genome shotgun (WGS) entry which is preliminary data.</text>
</comment>
<comment type="catalytic activity">
    <reaction evidence="7">
        <text>prephenate + H(+) = 3-phenylpyruvate + CO2 + H2O</text>
        <dbReference type="Rhea" id="RHEA:21648"/>
        <dbReference type="ChEBI" id="CHEBI:15377"/>
        <dbReference type="ChEBI" id="CHEBI:15378"/>
        <dbReference type="ChEBI" id="CHEBI:16526"/>
        <dbReference type="ChEBI" id="CHEBI:18005"/>
        <dbReference type="ChEBI" id="CHEBI:29934"/>
        <dbReference type="EC" id="4.2.1.51"/>
    </reaction>
</comment>